<keyword evidence="4" id="KW-0560">Oxidoreductase</keyword>
<dbReference type="InterPro" id="IPR050129">
    <property type="entry name" value="Zn_alcohol_dh"/>
</dbReference>
<dbReference type="InterPro" id="IPR020843">
    <property type="entry name" value="ER"/>
</dbReference>
<dbReference type="InterPro" id="IPR013149">
    <property type="entry name" value="ADH-like_C"/>
</dbReference>
<dbReference type="SMART" id="SM00829">
    <property type="entry name" value="PKS_ER"/>
    <property type="match status" value="1"/>
</dbReference>
<dbReference type="SUPFAM" id="SSF50129">
    <property type="entry name" value="GroES-like"/>
    <property type="match status" value="1"/>
</dbReference>
<keyword evidence="3" id="KW-0862">Zinc</keyword>
<dbReference type="Gene3D" id="3.40.50.720">
    <property type="entry name" value="NAD(P)-binding Rossmann-like Domain"/>
    <property type="match status" value="1"/>
</dbReference>
<dbReference type="Gene3D" id="3.90.180.10">
    <property type="entry name" value="Medium-chain alcohol dehydrogenases, catalytic domain"/>
    <property type="match status" value="1"/>
</dbReference>
<evidence type="ECO:0000256" key="1">
    <source>
        <dbReference type="ARBA" id="ARBA00001947"/>
    </source>
</evidence>
<dbReference type="InterPro" id="IPR013154">
    <property type="entry name" value="ADH-like_N"/>
</dbReference>
<organism evidence="6">
    <name type="scientific">Nakamurella sp. A5-74</name>
    <dbReference type="NCBI Taxonomy" id="3158264"/>
    <lineage>
        <taxon>Bacteria</taxon>
        <taxon>Bacillati</taxon>
        <taxon>Actinomycetota</taxon>
        <taxon>Actinomycetes</taxon>
        <taxon>Nakamurellales</taxon>
        <taxon>Nakamurellaceae</taxon>
        <taxon>Nakamurella</taxon>
    </lineage>
</organism>
<dbReference type="PANTHER" id="PTHR43401">
    <property type="entry name" value="L-THREONINE 3-DEHYDROGENASE"/>
    <property type="match status" value="1"/>
</dbReference>
<accession>A0AAU8DPW5</accession>
<dbReference type="InterPro" id="IPR011032">
    <property type="entry name" value="GroES-like_sf"/>
</dbReference>
<comment type="cofactor">
    <cofactor evidence="1">
        <name>Zn(2+)</name>
        <dbReference type="ChEBI" id="CHEBI:29105"/>
    </cofactor>
</comment>
<evidence type="ECO:0000256" key="4">
    <source>
        <dbReference type="ARBA" id="ARBA00023002"/>
    </source>
</evidence>
<dbReference type="InterPro" id="IPR036291">
    <property type="entry name" value="NAD(P)-bd_dom_sf"/>
</dbReference>
<dbReference type="EMBL" id="CP159218">
    <property type="protein sequence ID" value="XCG64041.1"/>
    <property type="molecule type" value="Genomic_DNA"/>
</dbReference>
<name>A0AAU8DPW5_9ACTN</name>
<dbReference type="Pfam" id="PF08240">
    <property type="entry name" value="ADH_N"/>
    <property type="match status" value="1"/>
</dbReference>
<dbReference type="PANTHER" id="PTHR43401:SF2">
    <property type="entry name" value="L-THREONINE 3-DEHYDROGENASE"/>
    <property type="match status" value="1"/>
</dbReference>
<evidence type="ECO:0000256" key="3">
    <source>
        <dbReference type="ARBA" id="ARBA00022833"/>
    </source>
</evidence>
<evidence type="ECO:0000313" key="6">
    <source>
        <dbReference type="EMBL" id="XCG64041.1"/>
    </source>
</evidence>
<dbReference type="GO" id="GO:0016491">
    <property type="term" value="F:oxidoreductase activity"/>
    <property type="evidence" value="ECO:0007669"/>
    <property type="project" value="UniProtKB-KW"/>
</dbReference>
<dbReference type="AlphaFoldDB" id="A0AAU8DPW5"/>
<evidence type="ECO:0000259" key="5">
    <source>
        <dbReference type="SMART" id="SM00829"/>
    </source>
</evidence>
<reference evidence="6" key="1">
    <citation type="submission" date="2024-05" db="EMBL/GenBank/DDBJ databases">
        <authorList>
            <person name="Cai S.Y."/>
            <person name="Jin L.M."/>
            <person name="Li H.R."/>
        </authorList>
    </citation>
    <scope>NUCLEOTIDE SEQUENCE</scope>
    <source>
        <strain evidence="6">A5-74</strain>
    </source>
</reference>
<gene>
    <name evidence="6" type="ORF">ABLG96_01455</name>
</gene>
<proteinExistence type="predicted"/>
<evidence type="ECO:0000256" key="2">
    <source>
        <dbReference type="ARBA" id="ARBA00022723"/>
    </source>
</evidence>
<keyword evidence="2" id="KW-0479">Metal-binding</keyword>
<dbReference type="Pfam" id="PF00107">
    <property type="entry name" value="ADH_zinc_N"/>
    <property type="match status" value="1"/>
</dbReference>
<feature type="domain" description="Enoyl reductase (ER)" evidence="5">
    <location>
        <begin position="23"/>
        <end position="357"/>
    </location>
</feature>
<dbReference type="SUPFAM" id="SSF51735">
    <property type="entry name" value="NAD(P)-binding Rossmann-fold domains"/>
    <property type="match status" value="1"/>
</dbReference>
<sequence length="359" mass="37025">MTVTPSIPSESALPDSVRQVVVREPDVVTIEVVPTPVPAAGEALVRLVAVGICGSDVHAAHGRHPFVPLPYHPGHEILGVVVGFGADVAAEVAADVPVGTRVVIEPIHACGACKYCLDGRYNLCATMRFFGCGTPVGGMSDLFVIRADRLVPVPEELEDLQAVLVEPLSTPVHAVSLAGPDLTGKSVAILGAGTIGLLTLAAARRAGAARTAVTDVLPAKRELARQLGADAVFDSVDPTVVQQIREFLGTSADVVFDCVAVQATVDQAIGMALKGGTVVIVGVPAAPVTVALPEIQDLQVRIQGSATFTRADFATSIEILASGAVRHEDIVTARYPLGEAAAAFAEASSGRQVKVVLLP</sequence>
<dbReference type="GO" id="GO:0046872">
    <property type="term" value="F:metal ion binding"/>
    <property type="evidence" value="ECO:0007669"/>
    <property type="project" value="UniProtKB-KW"/>
</dbReference>
<protein>
    <submittedName>
        <fullName evidence="6">Alcohol dehydrogenase catalytic domain-containing protein</fullName>
    </submittedName>
</protein>
<dbReference type="RefSeq" id="WP_353649655.1">
    <property type="nucleotide sequence ID" value="NZ_CP159218.1"/>
</dbReference>